<gene>
    <name evidence="2" type="ORF">DFH08DRAFT_861769</name>
</gene>
<accession>A0AAD7A6J1</accession>
<name>A0AAD7A6J1_9AGAR</name>
<comment type="caution">
    <text evidence="2">The sequence shown here is derived from an EMBL/GenBank/DDBJ whole genome shotgun (WGS) entry which is preliminary data.</text>
</comment>
<evidence type="ECO:0000313" key="2">
    <source>
        <dbReference type="EMBL" id="KAJ7350562.1"/>
    </source>
</evidence>
<reference evidence="2" key="1">
    <citation type="submission" date="2023-03" db="EMBL/GenBank/DDBJ databases">
        <title>Massive genome expansion in bonnet fungi (Mycena s.s.) driven by repeated elements and novel gene families across ecological guilds.</title>
        <authorList>
            <consortium name="Lawrence Berkeley National Laboratory"/>
            <person name="Harder C.B."/>
            <person name="Miyauchi S."/>
            <person name="Viragh M."/>
            <person name="Kuo A."/>
            <person name="Thoen E."/>
            <person name="Andreopoulos B."/>
            <person name="Lu D."/>
            <person name="Skrede I."/>
            <person name="Drula E."/>
            <person name="Henrissat B."/>
            <person name="Morin E."/>
            <person name="Kohler A."/>
            <person name="Barry K."/>
            <person name="LaButti K."/>
            <person name="Morin E."/>
            <person name="Salamov A."/>
            <person name="Lipzen A."/>
            <person name="Mereny Z."/>
            <person name="Hegedus B."/>
            <person name="Baldrian P."/>
            <person name="Stursova M."/>
            <person name="Weitz H."/>
            <person name="Taylor A."/>
            <person name="Grigoriev I.V."/>
            <person name="Nagy L.G."/>
            <person name="Martin F."/>
            <person name="Kauserud H."/>
        </authorList>
    </citation>
    <scope>NUCLEOTIDE SEQUENCE</scope>
    <source>
        <strain evidence="2">CBHHK002</strain>
    </source>
</reference>
<sequence>MSESPPAKRQRTDASLTRSKIWYKDGSVVLQAENTQFRVHWGVLSENSAFFAGLEELPQPSDQPTVDGCPLVELSDDAVVDVEYLLKALYIPIFLLQKVLPFAVVAALIRLGRKYDFRDLLDTAVERLMFENPTTLEGYDALLTADDGYRTTRILDQPGILYDMLTLARENNIQSALPCAYYRIIYQYHQREFFEGIDLEDGTRASLAPVDQIRCVLGREAILKVQSQSGYTFGCIYSGTEDDCTDPTKCTRRRVRILRRYGETLPLFALELVSGATSFCPSCDHRYKESWTTGRKKVWEELPKFFDLLPWDQLTNDL</sequence>
<evidence type="ECO:0000259" key="1">
    <source>
        <dbReference type="PROSITE" id="PS50097"/>
    </source>
</evidence>
<dbReference type="PROSITE" id="PS50097">
    <property type="entry name" value="BTB"/>
    <property type="match status" value="1"/>
</dbReference>
<protein>
    <recommendedName>
        <fullName evidence="1">BTB domain-containing protein</fullName>
    </recommendedName>
</protein>
<evidence type="ECO:0000313" key="3">
    <source>
        <dbReference type="Proteomes" id="UP001218218"/>
    </source>
</evidence>
<proteinExistence type="predicted"/>
<dbReference type="AlphaFoldDB" id="A0AAD7A6J1"/>
<dbReference type="EMBL" id="JARIHO010000014">
    <property type="protein sequence ID" value="KAJ7350562.1"/>
    <property type="molecule type" value="Genomic_DNA"/>
</dbReference>
<feature type="domain" description="BTB" evidence="1">
    <location>
        <begin position="26"/>
        <end position="90"/>
    </location>
</feature>
<dbReference type="InterPro" id="IPR000210">
    <property type="entry name" value="BTB/POZ_dom"/>
</dbReference>
<dbReference type="Proteomes" id="UP001218218">
    <property type="component" value="Unassembled WGS sequence"/>
</dbReference>
<keyword evidence="3" id="KW-1185">Reference proteome</keyword>
<organism evidence="2 3">
    <name type="scientific">Mycena albidolilacea</name>
    <dbReference type="NCBI Taxonomy" id="1033008"/>
    <lineage>
        <taxon>Eukaryota</taxon>
        <taxon>Fungi</taxon>
        <taxon>Dikarya</taxon>
        <taxon>Basidiomycota</taxon>
        <taxon>Agaricomycotina</taxon>
        <taxon>Agaricomycetes</taxon>
        <taxon>Agaricomycetidae</taxon>
        <taxon>Agaricales</taxon>
        <taxon>Marasmiineae</taxon>
        <taxon>Mycenaceae</taxon>
        <taxon>Mycena</taxon>
    </lineage>
</organism>